<name>A0A9P6BAE5_9AGAM</name>
<feature type="compositionally biased region" description="Polar residues" evidence="1">
    <location>
        <begin position="317"/>
        <end position="344"/>
    </location>
</feature>
<gene>
    <name evidence="2" type="ORF">BS47DRAFT_761637</name>
</gene>
<feature type="region of interest" description="Disordered" evidence="1">
    <location>
        <begin position="1"/>
        <end position="120"/>
    </location>
</feature>
<dbReference type="Proteomes" id="UP000886523">
    <property type="component" value="Unassembled WGS sequence"/>
</dbReference>
<dbReference type="AlphaFoldDB" id="A0A9P6BAE5"/>
<proteinExistence type="predicted"/>
<dbReference type="EMBL" id="MU128912">
    <property type="protein sequence ID" value="KAF9520394.1"/>
    <property type="molecule type" value="Genomic_DNA"/>
</dbReference>
<evidence type="ECO:0000256" key="1">
    <source>
        <dbReference type="SAM" id="MobiDB-lite"/>
    </source>
</evidence>
<accession>A0A9P6BAE5</accession>
<comment type="caution">
    <text evidence="2">The sequence shown here is derived from an EMBL/GenBank/DDBJ whole genome shotgun (WGS) entry which is preliminary data.</text>
</comment>
<feature type="compositionally biased region" description="Polar residues" evidence="1">
    <location>
        <begin position="192"/>
        <end position="239"/>
    </location>
</feature>
<protein>
    <submittedName>
        <fullName evidence="2">Uncharacterized protein</fullName>
    </submittedName>
</protein>
<feature type="region of interest" description="Disordered" evidence="1">
    <location>
        <begin position="154"/>
        <end position="239"/>
    </location>
</feature>
<reference evidence="2" key="1">
    <citation type="journal article" date="2020" name="Nat. Commun.">
        <title>Large-scale genome sequencing of mycorrhizal fungi provides insights into the early evolution of symbiotic traits.</title>
        <authorList>
            <person name="Miyauchi S."/>
            <person name="Kiss E."/>
            <person name="Kuo A."/>
            <person name="Drula E."/>
            <person name="Kohler A."/>
            <person name="Sanchez-Garcia M."/>
            <person name="Morin E."/>
            <person name="Andreopoulos B."/>
            <person name="Barry K.W."/>
            <person name="Bonito G."/>
            <person name="Buee M."/>
            <person name="Carver A."/>
            <person name="Chen C."/>
            <person name="Cichocki N."/>
            <person name="Clum A."/>
            <person name="Culley D."/>
            <person name="Crous P.W."/>
            <person name="Fauchery L."/>
            <person name="Girlanda M."/>
            <person name="Hayes R.D."/>
            <person name="Keri Z."/>
            <person name="LaButti K."/>
            <person name="Lipzen A."/>
            <person name="Lombard V."/>
            <person name="Magnuson J."/>
            <person name="Maillard F."/>
            <person name="Murat C."/>
            <person name="Nolan M."/>
            <person name="Ohm R.A."/>
            <person name="Pangilinan J."/>
            <person name="Pereira M.F."/>
            <person name="Perotto S."/>
            <person name="Peter M."/>
            <person name="Pfister S."/>
            <person name="Riley R."/>
            <person name="Sitrit Y."/>
            <person name="Stielow J.B."/>
            <person name="Szollosi G."/>
            <person name="Zifcakova L."/>
            <person name="Stursova M."/>
            <person name="Spatafora J.W."/>
            <person name="Tedersoo L."/>
            <person name="Vaario L.M."/>
            <person name="Yamada A."/>
            <person name="Yan M."/>
            <person name="Wang P."/>
            <person name="Xu J."/>
            <person name="Bruns T."/>
            <person name="Baldrian P."/>
            <person name="Vilgalys R."/>
            <person name="Dunand C."/>
            <person name="Henrissat B."/>
            <person name="Grigoriev I.V."/>
            <person name="Hibbett D."/>
            <person name="Nagy L.G."/>
            <person name="Martin F.M."/>
        </authorList>
    </citation>
    <scope>NUCLEOTIDE SEQUENCE</scope>
    <source>
        <strain evidence="2">UP504</strain>
    </source>
</reference>
<organism evidence="2 3">
    <name type="scientific">Hydnum rufescens UP504</name>
    <dbReference type="NCBI Taxonomy" id="1448309"/>
    <lineage>
        <taxon>Eukaryota</taxon>
        <taxon>Fungi</taxon>
        <taxon>Dikarya</taxon>
        <taxon>Basidiomycota</taxon>
        <taxon>Agaricomycotina</taxon>
        <taxon>Agaricomycetes</taxon>
        <taxon>Cantharellales</taxon>
        <taxon>Hydnaceae</taxon>
        <taxon>Hydnum</taxon>
    </lineage>
</organism>
<feature type="compositionally biased region" description="Low complexity" evidence="1">
    <location>
        <begin position="67"/>
        <end position="79"/>
    </location>
</feature>
<sequence>MEPPGHVLPKLPIPQSRVSVKTLAPEPLASDPGETEPVLFTKNMSGSTHKSPPPPSMMVTPSKWAVTPSRSPTIPSPISLRRASALPRIPQDISSPVQPTVSSPTPQVSPSRRGSSPANAIIQSLADVSITSEGEPSIPVSNFPRILDSPSNVFPESGLFPKTPKPHSSISRAGNEIMEDIPSDYEGPNEDLSPTSGGSGNSAQANMQAWISPNISSPQALSIPNNSRSSPASDMTGSHISDPLFADLLRNIEEEEFGYMKSMVSGPPVSEQVVSSIAPVTPSTKRALLPASTSPVPNIDTVIPEPVLTPVKRLSSLVNTPGSHQGQWARKSTGTRAGTPSPKLTSGRRAHKTTPGV</sequence>
<feature type="region of interest" description="Disordered" evidence="1">
    <location>
        <begin position="317"/>
        <end position="357"/>
    </location>
</feature>
<evidence type="ECO:0000313" key="3">
    <source>
        <dbReference type="Proteomes" id="UP000886523"/>
    </source>
</evidence>
<feature type="compositionally biased region" description="Low complexity" evidence="1">
    <location>
        <begin position="94"/>
        <end position="111"/>
    </location>
</feature>
<keyword evidence="3" id="KW-1185">Reference proteome</keyword>
<feature type="compositionally biased region" description="Basic residues" evidence="1">
    <location>
        <begin position="346"/>
        <end position="357"/>
    </location>
</feature>
<evidence type="ECO:0000313" key="2">
    <source>
        <dbReference type="EMBL" id="KAF9520394.1"/>
    </source>
</evidence>
<feature type="compositionally biased region" description="Acidic residues" evidence="1">
    <location>
        <begin position="177"/>
        <end position="189"/>
    </location>
</feature>